<dbReference type="PROSITE" id="PS51390">
    <property type="entry name" value="WAP"/>
    <property type="match status" value="1"/>
</dbReference>
<dbReference type="PANTHER" id="PTHR19441:SF30">
    <property type="entry name" value="ELAFIN"/>
    <property type="match status" value="1"/>
</dbReference>
<keyword evidence="1" id="KW-0732">Signal</keyword>
<dbReference type="GO" id="GO:0005615">
    <property type="term" value="C:extracellular space"/>
    <property type="evidence" value="ECO:0007669"/>
    <property type="project" value="TreeGrafter"/>
</dbReference>
<protein>
    <recommendedName>
        <fullName evidence="3">WAP domain-containing protein</fullName>
    </recommendedName>
</protein>
<dbReference type="SMART" id="SM00217">
    <property type="entry name" value="WAP"/>
    <property type="match status" value="2"/>
</dbReference>
<dbReference type="InterPro" id="IPR050514">
    <property type="entry name" value="WAP_four-disulfide_core"/>
</dbReference>
<evidence type="ECO:0000259" key="3">
    <source>
        <dbReference type="PROSITE" id="PS51390"/>
    </source>
</evidence>
<dbReference type="PRINTS" id="PR00003">
    <property type="entry name" value="4DISULPHCORE"/>
</dbReference>
<dbReference type="PANTHER" id="PTHR19441">
    <property type="entry name" value="WHEY ACDIC PROTEIN WAP"/>
    <property type="match status" value="1"/>
</dbReference>
<dbReference type="AlphaFoldDB" id="A0A8C3QS47"/>
<dbReference type="Ensembl" id="ENSCRFT00000010667.1">
    <property type="protein sequence ID" value="ENSCRFP00000010300.1"/>
    <property type="gene ID" value="ENSCRFG00000008014.1"/>
</dbReference>
<feature type="domain" description="WAP" evidence="3">
    <location>
        <begin position="33"/>
        <end position="80"/>
    </location>
</feature>
<dbReference type="InterPro" id="IPR008197">
    <property type="entry name" value="WAP_dom"/>
</dbReference>
<dbReference type="GO" id="GO:0004867">
    <property type="term" value="F:serine-type endopeptidase inhibitor activity"/>
    <property type="evidence" value="ECO:0007669"/>
    <property type="project" value="TreeGrafter"/>
</dbReference>
<dbReference type="SUPFAM" id="SSF57256">
    <property type="entry name" value="Elafin-like"/>
    <property type="match status" value="2"/>
</dbReference>
<dbReference type="Pfam" id="PF00095">
    <property type="entry name" value="WAP"/>
    <property type="match status" value="2"/>
</dbReference>
<dbReference type="InterPro" id="IPR036645">
    <property type="entry name" value="Elafin-like_sf"/>
</dbReference>
<reference evidence="4" key="2">
    <citation type="submission" date="2025-09" db="UniProtKB">
        <authorList>
            <consortium name="Ensembl"/>
        </authorList>
    </citation>
    <scope>IDENTIFICATION</scope>
</reference>
<accession>A0A8C3QS47</accession>
<evidence type="ECO:0000313" key="4">
    <source>
        <dbReference type="Ensembl" id="ENSCRFP00000010300.1"/>
    </source>
</evidence>
<proteinExistence type="predicted"/>
<keyword evidence="5" id="KW-1185">Reference proteome</keyword>
<sequence>MQNSPAPGLQSLHPCREIHILLPQGWRMRGSGDSQKPGRCPRDFMRCLRLEPPRCANDSSCPAGLKCCHWECRLRCIPPPSEGPMAQPGSFRERCRGDSDCPDAQKCCNSSCGHQCLPGVPAGEAGRDRMGQDGQ</sequence>
<evidence type="ECO:0000256" key="2">
    <source>
        <dbReference type="ARBA" id="ARBA00023157"/>
    </source>
</evidence>
<dbReference type="Proteomes" id="UP000694396">
    <property type="component" value="Unplaced"/>
</dbReference>
<name>A0A8C3QS47_9PASS</name>
<dbReference type="GO" id="GO:0019731">
    <property type="term" value="P:antibacterial humoral response"/>
    <property type="evidence" value="ECO:0007669"/>
    <property type="project" value="TreeGrafter"/>
</dbReference>
<keyword evidence="2" id="KW-1015">Disulfide bond</keyword>
<reference evidence="4" key="1">
    <citation type="submission" date="2025-08" db="UniProtKB">
        <authorList>
            <consortium name="Ensembl"/>
        </authorList>
    </citation>
    <scope>IDENTIFICATION</scope>
</reference>
<organism evidence="4 5">
    <name type="scientific">Cyanoderma ruficeps</name>
    <name type="common">rufous-capped babbler</name>
    <dbReference type="NCBI Taxonomy" id="181631"/>
    <lineage>
        <taxon>Eukaryota</taxon>
        <taxon>Metazoa</taxon>
        <taxon>Chordata</taxon>
        <taxon>Craniata</taxon>
        <taxon>Vertebrata</taxon>
        <taxon>Euteleostomi</taxon>
        <taxon>Archelosauria</taxon>
        <taxon>Archosauria</taxon>
        <taxon>Dinosauria</taxon>
        <taxon>Saurischia</taxon>
        <taxon>Theropoda</taxon>
        <taxon>Coelurosauria</taxon>
        <taxon>Aves</taxon>
        <taxon>Neognathae</taxon>
        <taxon>Neoaves</taxon>
        <taxon>Telluraves</taxon>
        <taxon>Australaves</taxon>
        <taxon>Passeriformes</taxon>
        <taxon>Sylvioidea</taxon>
        <taxon>Timaliidae</taxon>
        <taxon>Cyanoderma</taxon>
    </lineage>
</organism>
<evidence type="ECO:0000256" key="1">
    <source>
        <dbReference type="ARBA" id="ARBA00022729"/>
    </source>
</evidence>
<dbReference type="Gene3D" id="4.10.75.10">
    <property type="entry name" value="Elafin-like"/>
    <property type="match status" value="2"/>
</dbReference>
<dbReference type="GO" id="GO:0045087">
    <property type="term" value="P:innate immune response"/>
    <property type="evidence" value="ECO:0007669"/>
    <property type="project" value="TreeGrafter"/>
</dbReference>
<evidence type="ECO:0000313" key="5">
    <source>
        <dbReference type="Proteomes" id="UP000694396"/>
    </source>
</evidence>